<evidence type="ECO:0000256" key="1">
    <source>
        <dbReference type="SAM" id="MobiDB-lite"/>
    </source>
</evidence>
<keyword evidence="3" id="KW-1185">Reference proteome</keyword>
<evidence type="ECO:0000313" key="3">
    <source>
        <dbReference type="Proteomes" id="UP001176941"/>
    </source>
</evidence>
<dbReference type="Proteomes" id="UP001176941">
    <property type="component" value="Chromosome 11"/>
</dbReference>
<accession>A0ABN8XYS6</accession>
<gene>
    <name evidence="2" type="ORF">MRATA1EN1_LOCUS2807</name>
</gene>
<name>A0ABN8XYS6_RANTA</name>
<dbReference type="EMBL" id="OX459947">
    <property type="protein sequence ID" value="CAI9153845.1"/>
    <property type="molecule type" value="Genomic_DNA"/>
</dbReference>
<protein>
    <submittedName>
        <fullName evidence="2">Uncharacterized protein</fullName>
    </submittedName>
</protein>
<sequence length="113" mass="12580">MPKKVCSYKKSEKERLSVEINFMNGADRCPRHGIILRAGMNWQEPEPHLKGQSAYSLLPAPSAPKPLERLAHPLRRPSARAALLGAPFRWPRKGSVVEPPRSPRCTGASLAKF</sequence>
<reference evidence="2" key="1">
    <citation type="submission" date="2023-04" db="EMBL/GenBank/DDBJ databases">
        <authorList>
            <consortium name="ELIXIR-Norway"/>
        </authorList>
    </citation>
    <scope>NUCLEOTIDE SEQUENCE [LARGE SCALE GENOMIC DNA]</scope>
</reference>
<evidence type="ECO:0000313" key="2">
    <source>
        <dbReference type="EMBL" id="CAI9153845.1"/>
    </source>
</evidence>
<organism evidence="2 3">
    <name type="scientific">Rangifer tarandus platyrhynchus</name>
    <name type="common">Svalbard reindeer</name>
    <dbReference type="NCBI Taxonomy" id="3082113"/>
    <lineage>
        <taxon>Eukaryota</taxon>
        <taxon>Metazoa</taxon>
        <taxon>Chordata</taxon>
        <taxon>Craniata</taxon>
        <taxon>Vertebrata</taxon>
        <taxon>Euteleostomi</taxon>
        <taxon>Mammalia</taxon>
        <taxon>Eutheria</taxon>
        <taxon>Laurasiatheria</taxon>
        <taxon>Artiodactyla</taxon>
        <taxon>Ruminantia</taxon>
        <taxon>Pecora</taxon>
        <taxon>Cervidae</taxon>
        <taxon>Odocoileinae</taxon>
        <taxon>Rangifer</taxon>
    </lineage>
</organism>
<proteinExistence type="predicted"/>
<feature type="region of interest" description="Disordered" evidence="1">
    <location>
        <begin position="94"/>
        <end position="113"/>
    </location>
</feature>